<evidence type="ECO:0000259" key="6">
    <source>
        <dbReference type="Pfam" id="PF00394"/>
    </source>
</evidence>
<dbReference type="InterPro" id="IPR001117">
    <property type="entry name" value="Cu-oxidase_2nd"/>
</dbReference>
<dbReference type="InterPro" id="IPR011706">
    <property type="entry name" value="Cu-oxidase_C"/>
</dbReference>
<dbReference type="Pfam" id="PF07732">
    <property type="entry name" value="Cu-oxidase_3"/>
    <property type="match status" value="1"/>
</dbReference>
<dbReference type="Proteomes" id="UP000800200">
    <property type="component" value="Unassembled WGS sequence"/>
</dbReference>
<dbReference type="SUPFAM" id="SSF49503">
    <property type="entry name" value="Cupredoxins"/>
    <property type="match status" value="3"/>
</dbReference>
<evidence type="ECO:0000313" key="9">
    <source>
        <dbReference type="EMBL" id="KAF2186467.1"/>
    </source>
</evidence>
<evidence type="ECO:0000259" key="7">
    <source>
        <dbReference type="Pfam" id="PF07731"/>
    </source>
</evidence>
<evidence type="ECO:0000256" key="1">
    <source>
        <dbReference type="ARBA" id="ARBA00010609"/>
    </source>
</evidence>
<dbReference type="EMBL" id="ML994629">
    <property type="protein sequence ID" value="KAF2186467.1"/>
    <property type="molecule type" value="Genomic_DNA"/>
</dbReference>
<dbReference type="Pfam" id="PF00394">
    <property type="entry name" value="Cu-oxidase"/>
    <property type="match status" value="1"/>
</dbReference>
<evidence type="ECO:0000259" key="8">
    <source>
        <dbReference type="Pfam" id="PF07732"/>
    </source>
</evidence>
<accession>A0A6A6E3G2</accession>
<dbReference type="FunFam" id="2.60.40.420:FF:000045">
    <property type="entry name" value="Laccase 2"/>
    <property type="match status" value="1"/>
</dbReference>
<reference evidence="9" key="1">
    <citation type="journal article" date="2020" name="Stud. Mycol.">
        <title>101 Dothideomycetes genomes: a test case for predicting lifestyles and emergence of pathogens.</title>
        <authorList>
            <person name="Haridas S."/>
            <person name="Albert R."/>
            <person name="Binder M."/>
            <person name="Bloem J."/>
            <person name="Labutti K."/>
            <person name="Salamov A."/>
            <person name="Andreopoulos B."/>
            <person name="Baker S."/>
            <person name="Barry K."/>
            <person name="Bills G."/>
            <person name="Bluhm B."/>
            <person name="Cannon C."/>
            <person name="Castanera R."/>
            <person name="Culley D."/>
            <person name="Daum C."/>
            <person name="Ezra D."/>
            <person name="Gonzalez J."/>
            <person name="Henrissat B."/>
            <person name="Kuo A."/>
            <person name="Liang C."/>
            <person name="Lipzen A."/>
            <person name="Lutzoni F."/>
            <person name="Magnuson J."/>
            <person name="Mondo S."/>
            <person name="Nolan M."/>
            <person name="Ohm R."/>
            <person name="Pangilinan J."/>
            <person name="Park H.-J."/>
            <person name="Ramirez L."/>
            <person name="Alfaro M."/>
            <person name="Sun H."/>
            <person name="Tritt A."/>
            <person name="Yoshinaga Y."/>
            <person name="Zwiers L.-H."/>
            <person name="Turgeon B."/>
            <person name="Goodwin S."/>
            <person name="Spatafora J."/>
            <person name="Crous P."/>
            <person name="Grigoriev I."/>
        </authorList>
    </citation>
    <scope>NUCLEOTIDE SEQUENCE</scope>
    <source>
        <strain evidence="9">CBS 207.26</strain>
    </source>
</reference>
<dbReference type="CDD" id="cd13901">
    <property type="entry name" value="CuRO_3_MaLCC_like"/>
    <property type="match status" value="1"/>
</dbReference>
<keyword evidence="10" id="KW-1185">Reference proteome</keyword>
<gene>
    <name evidence="9" type="ORF">K469DRAFT_749587</name>
</gene>
<evidence type="ECO:0000256" key="4">
    <source>
        <dbReference type="ARBA" id="ARBA00023008"/>
    </source>
</evidence>
<proteinExistence type="inferred from homology"/>
<feature type="domain" description="Plastocyanin-like" evidence="6">
    <location>
        <begin position="219"/>
        <end position="348"/>
    </location>
</feature>
<dbReference type="OrthoDB" id="2121828at2759"/>
<dbReference type="InterPro" id="IPR008972">
    <property type="entry name" value="Cupredoxin"/>
</dbReference>
<feature type="domain" description="Plastocyanin-like" evidence="7">
    <location>
        <begin position="445"/>
        <end position="581"/>
    </location>
</feature>
<dbReference type="Pfam" id="PF07731">
    <property type="entry name" value="Cu-oxidase_2"/>
    <property type="match status" value="1"/>
</dbReference>
<dbReference type="PROSITE" id="PS00080">
    <property type="entry name" value="MULTICOPPER_OXIDASE2"/>
    <property type="match status" value="1"/>
</dbReference>
<sequence>MGFFSHSLATVALLFGSAPFTSGRSLPERHTFIPRQATPGFSGCSYPSGWQSCNSADNRGCWVRDPSGKEYNINSNYEADVPSGIERTYDIEITEKEISPDGVPKPLAKLINGEYPGQVIEGCWGDTLIVNVKNSLPDNGTTIHWHGVRQKGSNEMDGVNGVTMCPTAEGDTFTYKFRLTQYGTSWYHSHYSSQYPDGVAAPLLIHGPNSANWDEEWSPIIITDWLHKSAFEEFHKELAGPPLPIADSILVNGTGRFNGGGSYFNQKFEAGKRYLIRLINGSAGTHFIFSIDNHNLQVIATDFVPIRPYNTTSLSIGIGQRYDIIVEAKPDTESANGKYWLRTEFADATTGCNNGIAGAGTQDLQRTGIISYPNATGNDDPRSSRHAFTVHCNEEPGDKTIPILPWTVSEPQNNITRDTYRAGLHLGERFHGFLRWDITSTPMWLNFSDPTILNLDNTTWNPEYAVIDYDYKDEGGFVYIVITSGSIGNDTVTKIPSFHPIHLHGHDVAVLAQEPTAYDPTTSPANFKFTDRPRRDVVMLPNGGFIALAFKPDNPGSWLLHCHIAWHAGSGLALQILERQGEIEGANGPLDQQRQGCQKWDAWLATHKDVFDPVEDQEDSGI</sequence>
<dbReference type="FunFam" id="2.60.40.420:FF:000021">
    <property type="entry name" value="Extracellular dihydrogeodin oxidase/laccase"/>
    <property type="match status" value="1"/>
</dbReference>
<dbReference type="CDD" id="cd13854">
    <property type="entry name" value="CuRO_1_MaLCC_like"/>
    <property type="match status" value="1"/>
</dbReference>
<organism evidence="9 10">
    <name type="scientific">Zopfia rhizophila CBS 207.26</name>
    <dbReference type="NCBI Taxonomy" id="1314779"/>
    <lineage>
        <taxon>Eukaryota</taxon>
        <taxon>Fungi</taxon>
        <taxon>Dikarya</taxon>
        <taxon>Ascomycota</taxon>
        <taxon>Pezizomycotina</taxon>
        <taxon>Dothideomycetes</taxon>
        <taxon>Dothideomycetes incertae sedis</taxon>
        <taxon>Zopfiaceae</taxon>
        <taxon>Zopfia</taxon>
    </lineage>
</organism>
<protein>
    <submittedName>
        <fullName evidence="9">Multicopper oxidase</fullName>
    </submittedName>
</protein>
<evidence type="ECO:0000256" key="3">
    <source>
        <dbReference type="ARBA" id="ARBA00023002"/>
    </source>
</evidence>
<keyword evidence="4" id="KW-0186">Copper</keyword>
<dbReference type="InterPro" id="IPR011707">
    <property type="entry name" value="Cu-oxidase-like_N"/>
</dbReference>
<dbReference type="Gene3D" id="2.60.40.420">
    <property type="entry name" value="Cupredoxins - blue copper proteins"/>
    <property type="match status" value="3"/>
</dbReference>
<keyword evidence="2" id="KW-0479">Metal-binding</keyword>
<dbReference type="InterPro" id="IPR045087">
    <property type="entry name" value="Cu-oxidase_fam"/>
</dbReference>
<dbReference type="CDD" id="cd13880">
    <property type="entry name" value="CuRO_2_MaLCC_like"/>
    <property type="match status" value="1"/>
</dbReference>
<dbReference type="GO" id="GO:0016491">
    <property type="term" value="F:oxidoreductase activity"/>
    <property type="evidence" value="ECO:0007669"/>
    <property type="project" value="UniProtKB-KW"/>
</dbReference>
<name>A0A6A6E3G2_9PEZI</name>
<evidence type="ECO:0000313" key="10">
    <source>
        <dbReference type="Proteomes" id="UP000800200"/>
    </source>
</evidence>
<dbReference type="PANTHER" id="PTHR11709:SF71">
    <property type="entry name" value="OXIDOREDUCTASE TPCJ"/>
    <property type="match status" value="1"/>
</dbReference>
<dbReference type="PANTHER" id="PTHR11709">
    <property type="entry name" value="MULTI-COPPER OXIDASE"/>
    <property type="match status" value="1"/>
</dbReference>
<feature type="domain" description="Plastocyanin-like" evidence="8">
    <location>
        <begin position="93"/>
        <end position="209"/>
    </location>
</feature>
<feature type="signal peptide" evidence="5">
    <location>
        <begin position="1"/>
        <end position="23"/>
    </location>
</feature>
<feature type="chain" id="PRO_5025374181" evidence="5">
    <location>
        <begin position="24"/>
        <end position="622"/>
    </location>
</feature>
<dbReference type="AlphaFoldDB" id="A0A6A6E3G2"/>
<dbReference type="PROSITE" id="PS00079">
    <property type="entry name" value="MULTICOPPER_OXIDASE1"/>
    <property type="match status" value="1"/>
</dbReference>
<keyword evidence="3" id="KW-0560">Oxidoreductase</keyword>
<dbReference type="InterPro" id="IPR033138">
    <property type="entry name" value="Cu_oxidase_CS"/>
</dbReference>
<dbReference type="GO" id="GO:0005507">
    <property type="term" value="F:copper ion binding"/>
    <property type="evidence" value="ECO:0007669"/>
    <property type="project" value="InterPro"/>
</dbReference>
<evidence type="ECO:0000256" key="5">
    <source>
        <dbReference type="SAM" id="SignalP"/>
    </source>
</evidence>
<comment type="similarity">
    <text evidence="1">Belongs to the multicopper oxidase family.</text>
</comment>
<dbReference type="InterPro" id="IPR002355">
    <property type="entry name" value="Cu_oxidase_Cu_BS"/>
</dbReference>
<keyword evidence="5" id="KW-0732">Signal</keyword>
<evidence type="ECO:0000256" key="2">
    <source>
        <dbReference type="ARBA" id="ARBA00022723"/>
    </source>
</evidence>